<feature type="region of interest" description="Disordered" evidence="3">
    <location>
        <begin position="1"/>
        <end position="84"/>
    </location>
</feature>
<evidence type="ECO:0008006" key="7">
    <source>
        <dbReference type="Google" id="ProtNLM"/>
    </source>
</evidence>
<dbReference type="PANTHER" id="PTHR31234">
    <property type="entry name" value="LATE EMBRYOGENESIS ABUNDANT (LEA) HYDROXYPROLINE-RICH GLYCOPROTEIN FAMILY"/>
    <property type="match status" value="1"/>
</dbReference>
<dbReference type="Proteomes" id="UP000823388">
    <property type="component" value="Chromosome 6N"/>
</dbReference>
<dbReference type="EMBL" id="CM029048">
    <property type="protein sequence ID" value="KAG2576991.1"/>
    <property type="molecule type" value="Genomic_DNA"/>
</dbReference>
<evidence type="ECO:0000313" key="6">
    <source>
        <dbReference type="Proteomes" id="UP000823388"/>
    </source>
</evidence>
<evidence type="ECO:0000256" key="1">
    <source>
        <dbReference type="ARBA" id="ARBA00004370"/>
    </source>
</evidence>
<accession>A0A8T0QV03</accession>
<keyword evidence="4" id="KW-0812">Transmembrane</keyword>
<proteinExistence type="predicted"/>
<feature type="compositionally biased region" description="Basic and acidic residues" evidence="3">
    <location>
        <begin position="44"/>
        <end position="60"/>
    </location>
</feature>
<keyword evidence="4" id="KW-1133">Transmembrane helix</keyword>
<feature type="transmembrane region" description="Helical" evidence="4">
    <location>
        <begin position="96"/>
        <end position="123"/>
    </location>
</feature>
<evidence type="ECO:0000313" key="5">
    <source>
        <dbReference type="EMBL" id="KAG2576991.1"/>
    </source>
</evidence>
<keyword evidence="6" id="KW-1185">Reference proteome</keyword>
<feature type="compositionally biased region" description="Basic and acidic residues" evidence="3">
    <location>
        <begin position="1"/>
        <end position="20"/>
    </location>
</feature>
<organism evidence="5 6">
    <name type="scientific">Panicum virgatum</name>
    <name type="common">Blackwell switchgrass</name>
    <dbReference type="NCBI Taxonomy" id="38727"/>
    <lineage>
        <taxon>Eukaryota</taxon>
        <taxon>Viridiplantae</taxon>
        <taxon>Streptophyta</taxon>
        <taxon>Embryophyta</taxon>
        <taxon>Tracheophyta</taxon>
        <taxon>Spermatophyta</taxon>
        <taxon>Magnoliopsida</taxon>
        <taxon>Liliopsida</taxon>
        <taxon>Poales</taxon>
        <taxon>Poaceae</taxon>
        <taxon>PACMAD clade</taxon>
        <taxon>Panicoideae</taxon>
        <taxon>Panicodae</taxon>
        <taxon>Paniceae</taxon>
        <taxon>Panicinae</taxon>
        <taxon>Panicum</taxon>
        <taxon>Panicum sect. Hiantes</taxon>
    </lineage>
</organism>
<evidence type="ECO:0000256" key="2">
    <source>
        <dbReference type="ARBA" id="ARBA00023136"/>
    </source>
</evidence>
<evidence type="ECO:0000256" key="4">
    <source>
        <dbReference type="SAM" id="Phobius"/>
    </source>
</evidence>
<dbReference type="PANTHER" id="PTHR31234:SF66">
    <property type="entry name" value="LATE EMBRYOGENESIS ABUNDANT PROTEIN"/>
    <property type="match status" value="1"/>
</dbReference>
<name>A0A8T0QV03_PANVG</name>
<keyword evidence="2 4" id="KW-0472">Membrane</keyword>
<reference evidence="5 6" key="1">
    <citation type="submission" date="2020-05" db="EMBL/GenBank/DDBJ databases">
        <title>WGS assembly of Panicum virgatum.</title>
        <authorList>
            <person name="Lovell J.T."/>
            <person name="Jenkins J."/>
            <person name="Shu S."/>
            <person name="Juenger T.E."/>
            <person name="Schmutz J."/>
        </authorList>
    </citation>
    <scope>NUCLEOTIDE SEQUENCE [LARGE SCALE GENOMIC DNA]</scope>
    <source>
        <strain evidence="6">cv. AP13</strain>
    </source>
</reference>
<evidence type="ECO:0000256" key="3">
    <source>
        <dbReference type="SAM" id="MobiDB-lite"/>
    </source>
</evidence>
<dbReference type="GO" id="GO:0005886">
    <property type="term" value="C:plasma membrane"/>
    <property type="evidence" value="ECO:0007669"/>
    <property type="project" value="TreeGrafter"/>
</dbReference>
<sequence length="283" mass="31569">MSTSRERLPDEHRTRSEQYHQRGGGGVYGDRHQQREGYGAGGVYDDRHPPHDAYGDRQQQRDGYGGGHWRHEDGRRPHRRPRYNDFRGHRSGVLEWTAAVVFTVLAIVVLLAAVTVLVVVLLLQPRSPYLAVRTARLDALVYDQQGALDDVQLSLLVEARNANARSAASFSRLELRLEFGGVVLARLRADPFGLPPRGALPLAYVARARGAPLDATRSAAVEAALRDGVVPFGLDGEARTAWKIAGLVGVHHWTRLACELRFFWPNGTALHFSCNSKSKFWFF</sequence>
<gene>
    <name evidence="5" type="ORF">PVAP13_6NG068390</name>
</gene>
<dbReference type="AlphaFoldDB" id="A0A8T0QV03"/>
<protein>
    <recommendedName>
        <fullName evidence="7">Late embryogenesis abundant protein LEA-2 subgroup domain-containing protein</fullName>
    </recommendedName>
</protein>
<dbReference type="InterPro" id="IPR044839">
    <property type="entry name" value="NDR1-like"/>
</dbReference>
<comment type="caution">
    <text evidence="5">The sequence shown here is derived from an EMBL/GenBank/DDBJ whole genome shotgun (WGS) entry which is preliminary data.</text>
</comment>
<dbReference type="GO" id="GO:0098542">
    <property type="term" value="P:defense response to other organism"/>
    <property type="evidence" value="ECO:0007669"/>
    <property type="project" value="InterPro"/>
</dbReference>
<comment type="subcellular location">
    <subcellularLocation>
        <location evidence="1">Membrane</location>
    </subcellularLocation>
</comment>